<evidence type="ECO:0000256" key="1">
    <source>
        <dbReference type="ARBA" id="ARBA00007447"/>
    </source>
</evidence>
<protein>
    <recommendedName>
        <fullName evidence="7">Probable aspartic-type endopeptidase OPSB</fullName>
    </recommendedName>
    <alternativeName>
        <fullName evidence="6">Probable aspartic-type endopeptidase opsB</fullName>
    </alternativeName>
</protein>
<sequence length="485" mass="51600">MRATSIFALAAGVLSLGAESIKLVERDRPAVVQFGIERREVGSPVERDRLRRRDSSQTIQQVLDNELTLYFANVTMGTPPQNLRLHIDTGSSDLWTNSASSRLCRSKDNLCVDSGTYDANSSSTYQYVSSDFNISYVDGSAAIGDYATDILRIGGAELKNLQFGIGYLSSSTEGILGIGYPSNEVQVNRNQKQSYSNLPQLMVDQKFIQSNAFSLWLDDLESSTGLVLFGGVNTEKYHGSLSSLPIARYQGQSSPSEFIIAMTGLDFTDANGGKRSIVSDTTIPVLLDSGSSLSYLPNNIVSALFRMFNAKYDAESQAAYVPCSLANTGGTLDFTFTQPTISVPMNELVIDPGVQSDGRRLTFGDGTPACLFGISSSGGSTNVLGDTFLRSAYVVYDLDNNQISLAQTNFNSTQDNIKEIGTGPSAVPDATGVPGAGIPVATATGGGRLGSPTQTGTIPGDIKSSASTLQVPLVMVSLAICLFTI</sequence>
<dbReference type="AlphaFoldDB" id="A0A9P8I565"/>
<dbReference type="FunFam" id="2.40.70.10:FF:000011">
    <property type="entry name" value="Aspartic protease"/>
    <property type="match status" value="1"/>
</dbReference>
<evidence type="ECO:0000256" key="6">
    <source>
        <dbReference type="ARBA" id="ARBA00067536"/>
    </source>
</evidence>
<dbReference type="OrthoDB" id="771136at2759"/>
<dbReference type="GO" id="GO:0006508">
    <property type="term" value="P:proteolysis"/>
    <property type="evidence" value="ECO:0007669"/>
    <property type="project" value="UniProtKB-KW"/>
</dbReference>
<dbReference type="PRINTS" id="PR00792">
    <property type="entry name" value="PEPSIN"/>
</dbReference>
<keyword evidence="2 9" id="KW-0645">Protease</keyword>
<dbReference type="InterPro" id="IPR001461">
    <property type="entry name" value="Aspartic_peptidase_A1"/>
</dbReference>
<dbReference type="PANTHER" id="PTHR47966:SF65">
    <property type="entry name" value="ASPARTIC-TYPE ENDOPEPTIDASE"/>
    <property type="match status" value="1"/>
</dbReference>
<comment type="caution">
    <text evidence="12">The sequence shown here is derived from an EMBL/GenBank/DDBJ whole genome shotgun (WGS) entry which is preliminary data.</text>
</comment>
<evidence type="ECO:0000256" key="8">
    <source>
        <dbReference type="PIRSR" id="PIRSR601461-1"/>
    </source>
</evidence>
<evidence type="ECO:0000256" key="4">
    <source>
        <dbReference type="ARBA" id="ARBA00022750"/>
    </source>
</evidence>
<dbReference type="PROSITE" id="PS00141">
    <property type="entry name" value="ASP_PROTEASE"/>
    <property type="match status" value="1"/>
</dbReference>
<evidence type="ECO:0000256" key="3">
    <source>
        <dbReference type="ARBA" id="ARBA00022729"/>
    </source>
</evidence>
<feature type="domain" description="Peptidase A1" evidence="11">
    <location>
        <begin position="70"/>
        <end position="406"/>
    </location>
</feature>
<keyword evidence="5 9" id="KW-0378">Hydrolase</keyword>
<feature type="signal peptide" evidence="10">
    <location>
        <begin position="1"/>
        <end position="20"/>
    </location>
</feature>
<evidence type="ECO:0000313" key="13">
    <source>
        <dbReference type="Proteomes" id="UP000698800"/>
    </source>
</evidence>
<reference evidence="12" key="1">
    <citation type="submission" date="2021-03" db="EMBL/GenBank/DDBJ databases">
        <title>Comparative genomics and phylogenomic investigation of the class Geoglossomycetes provide insights into ecological specialization and systematics.</title>
        <authorList>
            <person name="Melie T."/>
            <person name="Pirro S."/>
            <person name="Miller A.N."/>
            <person name="Quandt A."/>
        </authorList>
    </citation>
    <scope>NUCLEOTIDE SEQUENCE</scope>
    <source>
        <strain evidence="12">GBOQ0MN5Z8</strain>
    </source>
</reference>
<proteinExistence type="inferred from homology"/>
<dbReference type="Proteomes" id="UP000698800">
    <property type="component" value="Unassembled WGS sequence"/>
</dbReference>
<name>A0A9P8I565_9PEZI</name>
<dbReference type="Pfam" id="PF00026">
    <property type="entry name" value="Asp"/>
    <property type="match status" value="1"/>
</dbReference>
<evidence type="ECO:0000256" key="5">
    <source>
        <dbReference type="ARBA" id="ARBA00022801"/>
    </source>
</evidence>
<evidence type="ECO:0000259" key="11">
    <source>
        <dbReference type="PROSITE" id="PS51767"/>
    </source>
</evidence>
<dbReference type="PANTHER" id="PTHR47966">
    <property type="entry name" value="BETA-SITE APP-CLEAVING ENZYME, ISOFORM A-RELATED"/>
    <property type="match status" value="1"/>
</dbReference>
<dbReference type="Gene3D" id="2.40.70.10">
    <property type="entry name" value="Acid Proteases"/>
    <property type="match status" value="2"/>
</dbReference>
<dbReference type="SUPFAM" id="SSF50630">
    <property type="entry name" value="Acid proteases"/>
    <property type="match status" value="1"/>
</dbReference>
<keyword evidence="13" id="KW-1185">Reference proteome</keyword>
<comment type="similarity">
    <text evidence="1 9">Belongs to the peptidase A1 family.</text>
</comment>
<dbReference type="PROSITE" id="PS51767">
    <property type="entry name" value="PEPTIDASE_A1"/>
    <property type="match status" value="1"/>
</dbReference>
<feature type="chain" id="PRO_5040163385" description="Probable aspartic-type endopeptidase OPSB" evidence="10">
    <location>
        <begin position="21"/>
        <end position="485"/>
    </location>
</feature>
<dbReference type="InterPro" id="IPR033121">
    <property type="entry name" value="PEPTIDASE_A1"/>
</dbReference>
<accession>A0A9P8I565</accession>
<dbReference type="InterPro" id="IPR021109">
    <property type="entry name" value="Peptidase_aspartic_dom_sf"/>
</dbReference>
<dbReference type="GO" id="GO:0004190">
    <property type="term" value="F:aspartic-type endopeptidase activity"/>
    <property type="evidence" value="ECO:0007669"/>
    <property type="project" value="UniProtKB-KW"/>
</dbReference>
<organism evidence="12 13">
    <name type="scientific">Glutinoglossum americanum</name>
    <dbReference type="NCBI Taxonomy" id="1670608"/>
    <lineage>
        <taxon>Eukaryota</taxon>
        <taxon>Fungi</taxon>
        <taxon>Dikarya</taxon>
        <taxon>Ascomycota</taxon>
        <taxon>Pezizomycotina</taxon>
        <taxon>Geoglossomycetes</taxon>
        <taxon>Geoglossales</taxon>
        <taxon>Geoglossaceae</taxon>
        <taxon>Glutinoglossum</taxon>
    </lineage>
</organism>
<evidence type="ECO:0000256" key="10">
    <source>
        <dbReference type="SAM" id="SignalP"/>
    </source>
</evidence>
<dbReference type="InterPro" id="IPR001969">
    <property type="entry name" value="Aspartic_peptidase_AS"/>
</dbReference>
<evidence type="ECO:0000256" key="7">
    <source>
        <dbReference type="ARBA" id="ARBA00068059"/>
    </source>
</evidence>
<evidence type="ECO:0000256" key="9">
    <source>
        <dbReference type="RuleBase" id="RU000454"/>
    </source>
</evidence>
<evidence type="ECO:0000256" key="2">
    <source>
        <dbReference type="ARBA" id="ARBA00022670"/>
    </source>
</evidence>
<keyword evidence="4 9" id="KW-0064">Aspartyl protease</keyword>
<evidence type="ECO:0000313" key="12">
    <source>
        <dbReference type="EMBL" id="KAH0538745.1"/>
    </source>
</evidence>
<feature type="active site" evidence="8">
    <location>
        <position position="288"/>
    </location>
</feature>
<dbReference type="InterPro" id="IPR033876">
    <property type="entry name" value="SAP-like"/>
</dbReference>
<dbReference type="EMBL" id="JAGHQL010000098">
    <property type="protein sequence ID" value="KAH0538745.1"/>
    <property type="molecule type" value="Genomic_DNA"/>
</dbReference>
<gene>
    <name evidence="12" type="ORF">FGG08_004699</name>
</gene>
<keyword evidence="3 10" id="KW-0732">Signal</keyword>
<dbReference type="CDD" id="cd05474">
    <property type="entry name" value="SAP_like"/>
    <property type="match status" value="1"/>
</dbReference>
<feature type="active site" evidence="8">
    <location>
        <position position="88"/>
    </location>
</feature>